<dbReference type="EMBL" id="KQ978782">
    <property type="protein sequence ID" value="KYN28448.1"/>
    <property type="molecule type" value="Genomic_DNA"/>
</dbReference>
<evidence type="ECO:0000256" key="1">
    <source>
        <dbReference type="SAM" id="MobiDB-lite"/>
    </source>
</evidence>
<feature type="compositionally biased region" description="Polar residues" evidence="1">
    <location>
        <begin position="11"/>
        <end position="27"/>
    </location>
</feature>
<dbReference type="Proteomes" id="UP000078492">
    <property type="component" value="Unassembled WGS sequence"/>
</dbReference>
<sequence>MLGISSEDCRFSSTTSSGNIDQTRNTSGRRMSHFKEYKFFRSFSAKVENWPMRKAETLWRRMRERKIAACSTVRVHRWRRIQDDVKDEGGREGEHSARAQPRYTAPLVPVHELYGAAPTCVGLSSGGEIPSAS</sequence>
<keyword evidence="3" id="KW-1185">Reference proteome</keyword>
<name>A0A195EJL9_9HYME</name>
<protein>
    <submittedName>
        <fullName evidence="2">Uncharacterized protein</fullName>
    </submittedName>
</protein>
<reference evidence="2 3" key="1">
    <citation type="submission" date="2015-09" db="EMBL/GenBank/DDBJ databases">
        <title>Trachymyrmex cornetzi WGS genome.</title>
        <authorList>
            <person name="Nygaard S."/>
            <person name="Hu H."/>
            <person name="Boomsma J."/>
            <person name="Zhang G."/>
        </authorList>
    </citation>
    <scope>NUCLEOTIDE SEQUENCE [LARGE SCALE GENOMIC DNA]</scope>
    <source>
        <strain evidence="2">Tcor2-1</strain>
        <tissue evidence="2">Whole body</tissue>
    </source>
</reference>
<dbReference type="STRING" id="471704.A0A195EJL9"/>
<accession>A0A195EJL9</accession>
<dbReference type="AlphaFoldDB" id="A0A195EJL9"/>
<evidence type="ECO:0000313" key="3">
    <source>
        <dbReference type="Proteomes" id="UP000078492"/>
    </source>
</evidence>
<proteinExistence type="predicted"/>
<organism evidence="2 3">
    <name type="scientific">Trachymyrmex cornetzi</name>
    <dbReference type="NCBI Taxonomy" id="471704"/>
    <lineage>
        <taxon>Eukaryota</taxon>
        <taxon>Metazoa</taxon>
        <taxon>Ecdysozoa</taxon>
        <taxon>Arthropoda</taxon>
        <taxon>Hexapoda</taxon>
        <taxon>Insecta</taxon>
        <taxon>Pterygota</taxon>
        <taxon>Neoptera</taxon>
        <taxon>Endopterygota</taxon>
        <taxon>Hymenoptera</taxon>
        <taxon>Apocrita</taxon>
        <taxon>Aculeata</taxon>
        <taxon>Formicoidea</taxon>
        <taxon>Formicidae</taxon>
        <taxon>Myrmicinae</taxon>
        <taxon>Trachymyrmex</taxon>
    </lineage>
</organism>
<evidence type="ECO:0000313" key="2">
    <source>
        <dbReference type="EMBL" id="KYN28448.1"/>
    </source>
</evidence>
<feature type="region of interest" description="Disordered" evidence="1">
    <location>
        <begin position="1"/>
        <end position="27"/>
    </location>
</feature>
<gene>
    <name evidence="2" type="ORF">ALC57_02175</name>
</gene>